<keyword evidence="3" id="KW-1185">Reference proteome</keyword>
<sequence>MRISVSVGAMSFLAGCHGPVSEPANSNADASAHIARQEAGHQDTSAIESAVSAAVAEGDVTESRVREALIGMGWDATGIETGQNITPTGLDVDNVDAAIRDHQNCHMVDVRPNRTVTVVTVPTLGSGRCMVGHVYTE</sequence>
<evidence type="ECO:0000313" key="3">
    <source>
        <dbReference type="Proteomes" id="UP000462152"/>
    </source>
</evidence>
<dbReference type="OrthoDB" id="4964472at2"/>
<dbReference type="Proteomes" id="UP000462152">
    <property type="component" value="Unassembled WGS sequence"/>
</dbReference>
<dbReference type="InterPro" id="IPR054262">
    <property type="entry name" value="DUF6993"/>
</dbReference>
<evidence type="ECO:0000313" key="2">
    <source>
        <dbReference type="EMBL" id="MUN54210.1"/>
    </source>
</evidence>
<protein>
    <recommendedName>
        <fullName evidence="1">DUF6993 domain-containing protein</fullName>
    </recommendedName>
</protein>
<evidence type="ECO:0000259" key="1">
    <source>
        <dbReference type="Pfam" id="PF22504"/>
    </source>
</evidence>
<name>A0A7K1LGI0_9MICC</name>
<organism evidence="2 3">
    <name type="scientific">Rothia koreensis</name>
    <dbReference type="NCBI Taxonomy" id="592378"/>
    <lineage>
        <taxon>Bacteria</taxon>
        <taxon>Bacillati</taxon>
        <taxon>Actinomycetota</taxon>
        <taxon>Actinomycetes</taxon>
        <taxon>Micrococcales</taxon>
        <taxon>Micrococcaceae</taxon>
        <taxon>Rothia</taxon>
    </lineage>
</organism>
<proteinExistence type="predicted"/>
<dbReference type="PROSITE" id="PS51257">
    <property type="entry name" value="PROKAR_LIPOPROTEIN"/>
    <property type="match status" value="1"/>
</dbReference>
<gene>
    <name evidence="2" type="ORF">GMA10_03090</name>
</gene>
<dbReference type="RefSeq" id="WP_129314284.1">
    <property type="nucleotide sequence ID" value="NZ_JBITVH010000001.1"/>
</dbReference>
<comment type="caution">
    <text evidence="2">The sequence shown here is derived from an EMBL/GenBank/DDBJ whole genome shotgun (WGS) entry which is preliminary data.</text>
</comment>
<dbReference type="EMBL" id="WOGT01000001">
    <property type="protein sequence ID" value="MUN54210.1"/>
    <property type="molecule type" value="Genomic_DNA"/>
</dbReference>
<feature type="domain" description="DUF6993" evidence="1">
    <location>
        <begin position="54"/>
        <end position="133"/>
    </location>
</feature>
<dbReference type="AlphaFoldDB" id="A0A7K1LGI0"/>
<accession>A0A7K1LGI0</accession>
<dbReference type="Pfam" id="PF22504">
    <property type="entry name" value="DUF6993"/>
    <property type="match status" value="1"/>
</dbReference>
<reference evidence="2 3" key="1">
    <citation type="submission" date="2019-12" db="EMBL/GenBank/DDBJ databases">
        <authorList>
            <person name="Li J."/>
            <person name="Shi Y."/>
            <person name="Xu G."/>
            <person name="Xiao D."/>
            <person name="Ran X."/>
        </authorList>
    </citation>
    <scope>NUCLEOTIDE SEQUENCE [LARGE SCALE GENOMIC DNA]</scope>
    <source>
        <strain evidence="2 3">JCM 15915</strain>
    </source>
</reference>